<dbReference type="EMBL" id="QEFC01001149">
    <property type="protein sequence ID" value="KAE9459957.1"/>
    <property type="molecule type" value="Genomic_DNA"/>
</dbReference>
<dbReference type="InterPro" id="IPR006439">
    <property type="entry name" value="HAD-SF_hydro_IA"/>
</dbReference>
<dbReference type="InterPro" id="IPR023214">
    <property type="entry name" value="HAD_sf"/>
</dbReference>
<dbReference type="PANTHER" id="PTHR46193">
    <property type="entry name" value="6-PHOSPHOGLUCONATE PHOSPHATASE"/>
    <property type="match status" value="1"/>
</dbReference>
<feature type="non-terminal residue" evidence="5">
    <location>
        <position position="1"/>
    </location>
</feature>
<evidence type="ECO:0000256" key="2">
    <source>
        <dbReference type="ARBA" id="ARBA00022723"/>
    </source>
</evidence>
<dbReference type="InterPro" id="IPR023198">
    <property type="entry name" value="PGP-like_dom2"/>
</dbReference>
<dbReference type="PANTHER" id="PTHR46193:SF18">
    <property type="entry name" value="HEXITOL PHOSPHATASE B"/>
    <property type="match status" value="1"/>
</dbReference>
<comment type="caution">
    <text evidence="5">The sequence shown here is derived from an EMBL/GenBank/DDBJ whole genome shotgun (WGS) entry which is preliminary data.</text>
</comment>
<evidence type="ECO:0000256" key="4">
    <source>
        <dbReference type="ARBA" id="ARBA00023277"/>
    </source>
</evidence>
<dbReference type="Gene3D" id="3.40.50.1000">
    <property type="entry name" value="HAD superfamily/HAD-like"/>
    <property type="match status" value="1"/>
</dbReference>
<keyword evidence="4" id="KW-0119">Carbohydrate metabolism</keyword>
<dbReference type="Gene3D" id="1.10.150.240">
    <property type="entry name" value="Putative phosphatase, domain 2"/>
    <property type="match status" value="1"/>
</dbReference>
<keyword evidence="6" id="KW-1185">Reference proteome</keyword>
<gene>
    <name evidence="5" type="ORF">C3L33_08156</name>
</gene>
<evidence type="ECO:0008006" key="7">
    <source>
        <dbReference type="Google" id="ProtNLM"/>
    </source>
</evidence>
<accession>A0A6A4LZM7</accession>
<evidence type="ECO:0000256" key="3">
    <source>
        <dbReference type="ARBA" id="ARBA00022842"/>
    </source>
</evidence>
<reference evidence="5 6" key="1">
    <citation type="journal article" date="2019" name="Genome Biol. Evol.">
        <title>The Rhododendron genome and chromosomal organization provide insight into shared whole-genome duplications across the heath family (Ericaceae).</title>
        <authorList>
            <person name="Soza V.L."/>
            <person name="Lindsley D."/>
            <person name="Waalkes A."/>
            <person name="Ramage E."/>
            <person name="Patwardhan R.P."/>
            <person name="Burton J.N."/>
            <person name="Adey A."/>
            <person name="Kumar A."/>
            <person name="Qiu R."/>
            <person name="Shendure J."/>
            <person name="Hall B."/>
        </authorList>
    </citation>
    <scope>NUCLEOTIDE SEQUENCE [LARGE SCALE GENOMIC DNA]</scope>
    <source>
        <strain evidence="5">RSF 1966-606</strain>
    </source>
</reference>
<protein>
    <recommendedName>
        <fullName evidence="7">Haloacid dehalogenase-like hydrolase domain-containing protein Sgpp</fullName>
    </recommendedName>
</protein>
<dbReference type="InterPro" id="IPR036412">
    <property type="entry name" value="HAD-like_sf"/>
</dbReference>
<keyword evidence="2" id="KW-0479">Metal-binding</keyword>
<dbReference type="CDD" id="cd07505">
    <property type="entry name" value="HAD_BPGM-like"/>
    <property type="match status" value="1"/>
</dbReference>
<evidence type="ECO:0000313" key="5">
    <source>
        <dbReference type="EMBL" id="KAE9459957.1"/>
    </source>
</evidence>
<evidence type="ECO:0000313" key="6">
    <source>
        <dbReference type="Proteomes" id="UP000428333"/>
    </source>
</evidence>
<sequence>MIKAAESHTLVKLCFVVYFGGINKSFILGSSSSSLSFLAPLEAILFDIDGTLCDSDPIHYHAFREMLQEIGFNGGAPITEEFFIQRISGKHNEQLCEVLLPDWDFPRAMKFMYDKEAFFHRGLKRAAVTNAPKPNAELLLSMLCLEDYFKTLVLAEECNRVKPFPDPYLKALVTLGVSNKHTFVFEDSISGIKAGVGAGMPVVGLATRNPEELLLEAGAIFVIKDFDDPKLWSALEELENKAEISSGTS</sequence>
<dbReference type="InterPro" id="IPR051600">
    <property type="entry name" value="Beta-PGM-like"/>
</dbReference>
<dbReference type="NCBIfam" id="TIGR01509">
    <property type="entry name" value="HAD-SF-IA-v3"/>
    <property type="match status" value="1"/>
</dbReference>
<dbReference type="Proteomes" id="UP000428333">
    <property type="component" value="Linkage Group LG05"/>
</dbReference>
<keyword evidence="3" id="KW-0460">Magnesium</keyword>
<dbReference type="OrthoDB" id="40579at2759"/>
<dbReference type="GO" id="GO:0003824">
    <property type="term" value="F:catalytic activity"/>
    <property type="evidence" value="ECO:0007669"/>
    <property type="project" value="UniProtKB-ARBA"/>
</dbReference>
<dbReference type="SUPFAM" id="SSF56784">
    <property type="entry name" value="HAD-like"/>
    <property type="match status" value="1"/>
</dbReference>
<dbReference type="AlphaFoldDB" id="A0A6A4LZM7"/>
<proteinExistence type="predicted"/>
<name>A0A6A4LZM7_9ERIC</name>
<dbReference type="Pfam" id="PF00702">
    <property type="entry name" value="Hydrolase"/>
    <property type="match status" value="1"/>
</dbReference>
<evidence type="ECO:0000256" key="1">
    <source>
        <dbReference type="ARBA" id="ARBA00001946"/>
    </source>
</evidence>
<dbReference type="GO" id="GO:0046872">
    <property type="term" value="F:metal ion binding"/>
    <property type="evidence" value="ECO:0007669"/>
    <property type="project" value="UniProtKB-KW"/>
</dbReference>
<organism evidence="5 6">
    <name type="scientific">Rhododendron williamsianum</name>
    <dbReference type="NCBI Taxonomy" id="262921"/>
    <lineage>
        <taxon>Eukaryota</taxon>
        <taxon>Viridiplantae</taxon>
        <taxon>Streptophyta</taxon>
        <taxon>Embryophyta</taxon>
        <taxon>Tracheophyta</taxon>
        <taxon>Spermatophyta</taxon>
        <taxon>Magnoliopsida</taxon>
        <taxon>eudicotyledons</taxon>
        <taxon>Gunneridae</taxon>
        <taxon>Pentapetalae</taxon>
        <taxon>asterids</taxon>
        <taxon>Ericales</taxon>
        <taxon>Ericaceae</taxon>
        <taxon>Ericoideae</taxon>
        <taxon>Rhodoreae</taxon>
        <taxon>Rhododendron</taxon>
    </lineage>
</organism>
<comment type="cofactor">
    <cofactor evidence="1">
        <name>Mg(2+)</name>
        <dbReference type="ChEBI" id="CHEBI:18420"/>
    </cofactor>
</comment>